<dbReference type="Proteomes" id="UP001139981">
    <property type="component" value="Unassembled WGS sequence"/>
</dbReference>
<evidence type="ECO:0000313" key="1">
    <source>
        <dbReference type="EMBL" id="KAJ2880065.1"/>
    </source>
</evidence>
<keyword evidence="2" id="KW-1185">Reference proteome</keyword>
<gene>
    <name evidence="1" type="ORF">IWW38_006011</name>
</gene>
<accession>A0ACC1LTL5</accession>
<proteinExistence type="predicted"/>
<feature type="non-terminal residue" evidence="1">
    <location>
        <position position="110"/>
    </location>
</feature>
<dbReference type="EMBL" id="JANBVB010003182">
    <property type="protein sequence ID" value="KAJ2880065.1"/>
    <property type="molecule type" value="Genomic_DNA"/>
</dbReference>
<name>A0ACC1LTL5_9FUNG</name>
<protein>
    <submittedName>
        <fullName evidence="1">Uncharacterized protein</fullName>
    </submittedName>
</protein>
<evidence type="ECO:0000313" key="2">
    <source>
        <dbReference type="Proteomes" id="UP001139981"/>
    </source>
</evidence>
<organism evidence="1 2">
    <name type="scientific">Coemansia aciculifera</name>
    <dbReference type="NCBI Taxonomy" id="417176"/>
    <lineage>
        <taxon>Eukaryota</taxon>
        <taxon>Fungi</taxon>
        <taxon>Fungi incertae sedis</taxon>
        <taxon>Zoopagomycota</taxon>
        <taxon>Kickxellomycotina</taxon>
        <taxon>Kickxellomycetes</taxon>
        <taxon>Kickxellales</taxon>
        <taxon>Kickxellaceae</taxon>
        <taxon>Coemansia</taxon>
    </lineage>
</organism>
<sequence length="110" mass="12202">MMAAKGGGVGDGKEKAMLGGEKAGGVSGGPKEVGMPKLSFEQQRAMDIASFAGDIFYSDRYSDDEFEYRHVSMPEGLRRYLPTPPRIMKEVEWRSLGVQQSAGWEHYMVH</sequence>
<comment type="caution">
    <text evidence="1">The sequence shown here is derived from an EMBL/GenBank/DDBJ whole genome shotgun (WGS) entry which is preliminary data.</text>
</comment>
<reference evidence="1" key="1">
    <citation type="submission" date="2022-07" db="EMBL/GenBank/DDBJ databases">
        <title>Phylogenomic reconstructions and comparative analyses of Kickxellomycotina fungi.</title>
        <authorList>
            <person name="Reynolds N.K."/>
            <person name="Stajich J.E."/>
            <person name="Barry K."/>
            <person name="Grigoriev I.V."/>
            <person name="Crous P."/>
            <person name="Smith M.E."/>
        </authorList>
    </citation>
    <scope>NUCLEOTIDE SEQUENCE</scope>
    <source>
        <strain evidence="1">CBS 190363</strain>
    </source>
</reference>